<dbReference type="Proteomes" id="UP000829291">
    <property type="component" value="Chromosome 5"/>
</dbReference>
<feature type="region of interest" description="Disordered" evidence="2">
    <location>
        <begin position="93"/>
        <end position="112"/>
    </location>
</feature>
<dbReference type="GeneID" id="107220731"/>
<feature type="compositionally biased region" description="Basic and acidic residues" evidence="2">
    <location>
        <begin position="879"/>
        <end position="888"/>
    </location>
</feature>
<accession>A0A6J0BJN0</accession>
<evidence type="ECO:0000313" key="4">
    <source>
        <dbReference type="RefSeq" id="XP_015514923.1"/>
    </source>
</evidence>
<proteinExistence type="predicted"/>
<dbReference type="OrthoDB" id="7475679at2759"/>
<feature type="compositionally biased region" description="Basic and acidic residues" evidence="2">
    <location>
        <begin position="253"/>
        <end position="272"/>
    </location>
</feature>
<keyword evidence="1" id="KW-0175">Coiled coil</keyword>
<sequence>MHKRYIQLVHWNITMELSNEIDALVAPFTQTVARQDSGVPEDLASPTDTMLLGDGDDADETMNSDLNITVIHVVRDSTCDGEESLTMTAGTEVKEFPGESKDSKDGSDSGVEGCATEVLRVRSRNSVDYGSSCGGLDEASCDSSLVSCCSVYEDPCATLPDDLRLNTGGEGTSEGGSESSSIAGSISARGTRANGKRTVIASATNKKKLGVAEPQKPSRVKPSASTNPAVASPRSKTRVVAPRTVPSKLQPGSRDRGRSKETKHSSLKDTAKEITPINGTCRQAATQRPSATPGFHRTRTRAIPESLPSALTTEINKDLAQRGRGTRSRGGSSGRGRTPGSTPLDEGKKLPSTPRANFATCMEPQTVRKDKIATSLDNKALDTYATLPRRNRSKFAVPKSNDKAARSRSGSRDASLNRMNGKKSVPMRDATPYKSLPSYARIKPAEKTRIYHEISVQTGLTRADMDNVFAGLVATMPDPARVDRSDRSCQTEGSWKDTKLMQTEVERVTEVAASSQLENEKLKIELAQVRRVLEEEKADHAFARRELDRNAQRVLAMLGTPQSEHTEGDSFLELESHIQSSGQVVANQQIEIEDLQSLCRMLNRDLEKSMVVQKTLLQQHQELEAESIEMQDFLQEEKATLAEALKDAEAEIKKKDELVKRSNSELGRQIEECKHLVRISEQRRQENLLMNLKLNAVERRSRDLLLSQGAAVSGAAVALSGLGTRLEALVDQLVTSYNISEKDLEDVIYINEAYSCSNSSVESSPVSSRQSLKEFTPSPKRGSFVSAVIGAIRNAATHPFVGKPADRKPAFIEPALKQLHKEISLDSSSDLLDFETEPCLMMESVLEDVPLPDTYTHNMVSSSDSLRRTLGSTENGLEESSKQGRFADESTSLSNLTQAILHRRKVEVEEHDECESLSESETGITDNPGPLTDYCPAISLVDQVIDVDNLVTKLLKVLRIIQLDNDTCIQELREEKSELECRLELLVGELEKVQQPARHLCESENPLPNMTGEKKMMVNQSCHS</sequence>
<reference evidence="4" key="1">
    <citation type="submission" date="2025-04" db="UniProtKB">
        <authorList>
            <consortium name="RefSeq"/>
        </authorList>
    </citation>
    <scope>IDENTIFICATION</scope>
    <source>
        <tissue evidence="5 6">Thorax and Abdomen</tissue>
        <tissue evidence="4">Whole body</tissue>
    </source>
</reference>
<evidence type="ECO:0000256" key="2">
    <source>
        <dbReference type="SAM" id="MobiDB-lite"/>
    </source>
</evidence>
<dbReference type="AlphaFoldDB" id="A0A6J0BJN0"/>
<protein>
    <submittedName>
        <fullName evidence="4 5 6">Uncharacterized protein LOC107220731</fullName>
    </submittedName>
</protein>
<evidence type="ECO:0000313" key="5">
    <source>
        <dbReference type="RefSeq" id="XP_046596952.1"/>
    </source>
</evidence>
<dbReference type="CTD" id="38786"/>
<keyword evidence="3" id="KW-1185">Reference proteome</keyword>
<name>A0A6J0BJN0_NEOLC</name>
<evidence type="ECO:0000313" key="6">
    <source>
        <dbReference type="RefSeq" id="XP_046596953.1"/>
    </source>
</evidence>
<gene>
    <name evidence="4 5 6" type="primary">LOC107220731</name>
</gene>
<feature type="coiled-coil region" evidence="1">
    <location>
        <begin position="512"/>
        <end position="553"/>
    </location>
</feature>
<feature type="coiled-coil region" evidence="1">
    <location>
        <begin position="631"/>
        <end position="665"/>
    </location>
</feature>
<dbReference type="KEGG" id="nlo:107220731"/>
<dbReference type="RefSeq" id="XP_046596952.1">
    <property type="nucleotide sequence ID" value="XM_046740996.1"/>
</dbReference>
<dbReference type="RefSeq" id="XP_015514923.1">
    <property type="nucleotide sequence ID" value="XM_015659437.1"/>
</dbReference>
<evidence type="ECO:0000256" key="1">
    <source>
        <dbReference type="SAM" id="Coils"/>
    </source>
</evidence>
<feature type="region of interest" description="Disordered" evidence="2">
    <location>
        <begin position="391"/>
        <end position="438"/>
    </location>
</feature>
<feature type="region of interest" description="Disordered" evidence="2">
    <location>
        <begin position="862"/>
        <end position="889"/>
    </location>
</feature>
<feature type="region of interest" description="Disordered" evidence="2">
    <location>
        <begin position="167"/>
        <end position="356"/>
    </location>
</feature>
<evidence type="ECO:0000313" key="3">
    <source>
        <dbReference type="Proteomes" id="UP000829291"/>
    </source>
</evidence>
<feature type="compositionally biased region" description="Polar residues" evidence="2">
    <location>
        <begin position="277"/>
        <end position="290"/>
    </location>
</feature>
<feature type="compositionally biased region" description="Low complexity" evidence="2">
    <location>
        <begin position="175"/>
        <end position="191"/>
    </location>
</feature>
<dbReference type="RefSeq" id="XP_046596953.1">
    <property type="nucleotide sequence ID" value="XM_046740997.1"/>
</dbReference>
<feature type="compositionally biased region" description="Basic and acidic residues" evidence="2">
    <location>
        <begin position="93"/>
        <end position="107"/>
    </location>
</feature>
<feature type="compositionally biased region" description="Polar residues" evidence="2">
    <location>
        <begin position="862"/>
        <end position="875"/>
    </location>
</feature>
<organism evidence="3 4">
    <name type="scientific">Neodiprion lecontei</name>
    <name type="common">Redheaded pine sawfly</name>
    <dbReference type="NCBI Taxonomy" id="441921"/>
    <lineage>
        <taxon>Eukaryota</taxon>
        <taxon>Metazoa</taxon>
        <taxon>Ecdysozoa</taxon>
        <taxon>Arthropoda</taxon>
        <taxon>Hexapoda</taxon>
        <taxon>Insecta</taxon>
        <taxon>Pterygota</taxon>
        <taxon>Neoptera</taxon>
        <taxon>Endopterygota</taxon>
        <taxon>Hymenoptera</taxon>
        <taxon>Tenthredinoidea</taxon>
        <taxon>Diprionidae</taxon>
        <taxon>Diprioninae</taxon>
        <taxon>Neodiprion</taxon>
    </lineage>
</organism>